<dbReference type="Pfam" id="PF13639">
    <property type="entry name" value="zf-RING_2"/>
    <property type="match status" value="1"/>
</dbReference>
<keyword evidence="2 4" id="KW-0863">Zinc-finger</keyword>
<dbReference type="GO" id="GO:0061630">
    <property type="term" value="F:ubiquitin protein ligase activity"/>
    <property type="evidence" value="ECO:0007669"/>
    <property type="project" value="TreeGrafter"/>
</dbReference>
<evidence type="ECO:0000256" key="4">
    <source>
        <dbReference type="PROSITE-ProRule" id="PRU00175"/>
    </source>
</evidence>
<evidence type="ECO:0000259" key="5">
    <source>
        <dbReference type="PROSITE" id="PS50089"/>
    </source>
</evidence>
<evidence type="ECO:0000256" key="1">
    <source>
        <dbReference type="ARBA" id="ARBA00022723"/>
    </source>
</evidence>
<evidence type="ECO:0000313" key="7">
    <source>
        <dbReference type="Proteomes" id="UP000734854"/>
    </source>
</evidence>
<name>A0A8J5G1B2_ZINOF</name>
<dbReference type="SMART" id="SM00184">
    <property type="entry name" value="RING"/>
    <property type="match status" value="1"/>
</dbReference>
<gene>
    <name evidence="6" type="ORF">ZIOFF_043957</name>
</gene>
<dbReference type="Gene3D" id="3.40.30.10">
    <property type="entry name" value="Glutaredoxin"/>
    <property type="match status" value="1"/>
</dbReference>
<dbReference type="PANTHER" id="PTHR45969:SF81">
    <property type="entry name" value="OS08G0157400 PROTEIN"/>
    <property type="match status" value="1"/>
</dbReference>
<accession>A0A8J5G1B2</accession>
<dbReference type="EMBL" id="JACMSC010000012">
    <property type="protein sequence ID" value="KAG6496109.1"/>
    <property type="molecule type" value="Genomic_DNA"/>
</dbReference>
<comment type="caution">
    <text evidence="6">The sequence shown here is derived from an EMBL/GenBank/DDBJ whole genome shotgun (WGS) entry which is preliminary data.</text>
</comment>
<evidence type="ECO:0000256" key="3">
    <source>
        <dbReference type="ARBA" id="ARBA00022833"/>
    </source>
</evidence>
<reference evidence="6 7" key="1">
    <citation type="submission" date="2020-08" db="EMBL/GenBank/DDBJ databases">
        <title>Plant Genome Project.</title>
        <authorList>
            <person name="Zhang R.-G."/>
        </authorList>
    </citation>
    <scope>NUCLEOTIDE SEQUENCE [LARGE SCALE GENOMIC DNA]</scope>
    <source>
        <tissue evidence="6">Rhizome</tissue>
    </source>
</reference>
<dbReference type="GO" id="GO:0008270">
    <property type="term" value="F:zinc ion binding"/>
    <property type="evidence" value="ECO:0007669"/>
    <property type="project" value="UniProtKB-KW"/>
</dbReference>
<evidence type="ECO:0000313" key="6">
    <source>
        <dbReference type="EMBL" id="KAG6496109.1"/>
    </source>
</evidence>
<protein>
    <recommendedName>
        <fullName evidence="5">RING-type domain-containing protein</fullName>
    </recommendedName>
</protein>
<dbReference type="Proteomes" id="UP000734854">
    <property type="component" value="Unassembled WGS sequence"/>
</dbReference>
<evidence type="ECO:0000256" key="2">
    <source>
        <dbReference type="ARBA" id="ARBA00022771"/>
    </source>
</evidence>
<feature type="domain" description="RING-type" evidence="5">
    <location>
        <begin position="95"/>
        <end position="138"/>
    </location>
</feature>
<dbReference type="Gene3D" id="3.30.40.10">
    <property type="entry name" value="Zinc/RING finger domain, C3HC4 (zinc finger)"/>
    <property type="match status" value="1"/>
</dbReference>
<dbReference type="PANTHER" id="PTHR45969">
    <property type="entry name" value="RING ZINC FINGER PROTEIN-RELATED"/>
    <property type="match status" value="1"/>
</dbReference>
<organism evidence="6 7">
    <name type="scientific">Zingiber officinale</name>
    <name type="common">Ginger</name>
    <name type="synonym">Amomum zingiber</name>
    <dbReference type="NCBI Taxonomy" id="94328"/>
    <lineage>
        <taxon>Eukaryota</taxon>
        <taxon>Viridiplantae</taxon>
        <taxon>Streptophyta</taxon>
        <taxon>Embryophyta</taxon>
        <taxon>Tracheophyta</taxon>
        <taxon>Spermatophyta</taxon>
        <taxon>Magnoliopsida</taxon>
        <taxon>Liliopsida</taxon>
        <taxon>Zingiberales</taxon>
        <taxon>Zingiberaceae</taxon>
        <taxon>Zingiber</taxon>
    </lineage>
</organism>
<dbReference type="AlphaFoldDB" id="A0A8J5G1B2"/>
<dbReference type="PROSITE" id="PS50089">
    <property type="entry name" value="ZF_RING_2"/>
    <property type="match status" value="1"/>
</dbReference>
<dbReference type="InterPro" id="IPR013083">
    <property type="entry name" value="Znf_RING/FYVE/PHD"/>
</dbReference>
<dbReference type="InterPro" id="IPR036249">
    <property type="entry name" value="Thioredoxin-like_sf"/>
</dbReference>
<keyword evidence="3" id="KW-0862">Zinc</keyword>
<dbReference type="SUPFAM" id="SSF52833">
    <property type="entry name" value="Thioredoxin-like"/>
    <property type="match status" value="1"/>
</dbReference>
<dbReference type="SUPFAM" id="SSF57850">
    <property type="entry name" value="RING/U-box"/>
    <property type="match status" value="1"/>
</dbReference>
<dbReference type="GO" id="GO:0016567">
    <property type="term" value="P:protein ubiquitination"/>
    <property type="evidence" value="ECO:0007669"/>
    <property type="project" value="TreeGrafter"/>
</dbReference>
<dbReference type="Pfam" id="PF00085">
    <property type="entry name" value="Thioredoxin"/>
    <property type="match status" value="1"/>
</dbReference>
<keyword evidence="1" id="KW-0479">Metal-binding</keyword>
<dbReference type="InterPro" id="IPR013766">
    <property type="entry name" value="Thioredoxin_domain"/>
</dbReference>
<keyword evidence="7" id="KW-1185">Reference proteome</keyword>
<proteinExistence type="predicted"/>
<sequence length="347" mass="39758">MGFPVGYTDLLLLPRSLLRVVLLLGHLRRLLLRAFDAVGLGDLLDVDDIPFLETNTAALIRQFQPSAERIQEALPAVRYGELGEFEEEGGGGSGCVVCLCEFEAEAEVRRLKSCRHVFHRVCLDRWLEHGPQTCPLCRALLLPEEAMVEEQMWIDAGLWELYLEDLAPLQIASAAPPSLRLLRPVPDLCGHYKKLAPEYEKLGSSFKKAKSVLIGKIVLDVNKDVLVEFYDPWLVYLLRYGVSGYPTLKFFPKENKAGEDYEAERELDDFVKFINVKCGTSRDANGQLTFQLQDIKLYTFYMELDLKKPYPTRGSDLLTWEFTNLKYSRVEIDEVRFEWAECMLDYI</sequence>
<dbReference type="InterPro" id="IPR001841">
    <property type="entry name" value="Znf_RING"/>
</dbReference>